<evidence type="ECO:0000259" key="2">
    <source>
        <dbReference type="Pfam" id="PF20636"/>
    </source>
</evidence>
<evidence type="ECO:0000313" key="3">
    <source>
        <dbReference type="EnsemblPlants" id="Kaladp1275s0002.1.v1.1"/>
    </source>
</evidence>
<dbReference type="PANTHER" id="PTHR39267">
    <property type="entry name" value="SURVIVAL MOTOR NEURON-LIKE PROTEIN 1"/>
    <property type="match status" value="1"/>
</dbReference>
<dbReference type="PANTHER" id="PTHR39267:SF1">
    <property type="entry name" value="SURVIVAL MOTOR NEURON PROTEIN"/>
    <property type="match status" value="1"/>
</dbReference>
<feature type="domain" description="Survival Motor Neuron Gemin2-binding" evidence="2">
    <location>
        <begin position="1"/>
        <end position="30"/>
    </location>
</feature>
<feature type="region of interest" description="Disordered" evidence="1">
    <location>
        <begin position="102"/>
        <end position="127"/>
    </location>
</feature>
<proteinExistence type="predicted"/>
<dbReference type="CDD" id="cd22851">
    <property type="entry name" value="SMN_N"/>
    <property type="match status" value="1"/>
</dbReference>
<dbReference type="Pfam" id="PF20636">
    <property type="entry name" value="SMN_G2-BD"/>
    <property type="match status" value="1"/>
</dbReference>
<name>A0A7N0VNB5_KALFE</name>
<accession>A0A7N0VNB5</accession>
<dbReference type="OMA" id="KYKIMHS"/>
<dbReference type="Gramene" id="Kaladp1275s0002.1.v1.1">
    <property type="protein sequence ID" value="Kaladp1275s0002.1.v1.1"/>
    <property type="gene ID" value="Kaladp1275s0002.v1.1"/>
</dbReference>
<dbReference type="Proteomes" id="UP000594263">
    <property type="component" value="Unplaced"/>
</dbReference>
<reference evidence="3" key="1">
    <citation type="submission" date="2021-01" db="UniProtKB">
        <authorList>
            <consortium name="EnsemblPlants"/>
        </authorList>
    </citation>
    <scope>IDENTIFICATION</scope>
</reference>
<organism evidence="3 4">
    <name type="scientific">Kalanchoe fedtschenkoi</name>
    <name type="common">Lavender scallops</name>
    <name type="synonym">South American air plant</name>
    <dbReference type="NCBI Taxonomy" id="63787"/>
    <lineage>
        <taxon>Eukaryota</taxon>
        <taxon>Viridiplantae</taxon>
        <taxon>Streptophyta</taxon>
        <taxon>Embryophyta</taxon>
        <taxon>Tracheophyta</taxon>
        <taxon>Spermatophyta</taxon>
        <taxon>Magnoliopsida</taxon>
        <taxon>eudicotyledons</taxon>
        <taxon>Gunneridae</taxon>
        <taxon>Pentapetalae</taxon>
        <taxon>Saxifragales</taxon>
        <taxon>Crassulaceae</taxon>
        <taxon>Kalanchoe</taxon>
    </lineage>
</organism>
<dbReference type="InterPro" id="IPR040424">
    <property type="entry name" value="Smn1"/>
</dbReference>
<feature type="compositionally biased region" description="Polar residues" evidence="1">
    <location>
        <begin position="102"/>
        <end position="111"/>
    </location>
</feature>
<protein>
    <recommendedName>
        <fullName evidence="2">Survival Motor Neuron Gemin2-binding domain-containing protein</fullName>
    </recommendedName>
</protein>
<dbReference type="EnsemblPlants" id="Kaladp1275s0002.1.v1.1">
    <property type="protein sequence ID" value="Kaladp1275s0002.1.v1.1"/>
    <property type="gene ID" value="Kaladp1275s0002.v1.1"/>
</dbReference>
<dbReference type="AlphaFoldDB" id="A0A7N0VNB5"/>
<sequence length="360" mass="38179">MGKNDGALWDDSALIDAFDEALSSYKMMHKMKQIDGSEEERKAVDLELGGAVEKIAEEDTISDVAKITATAGDADVSDSVVEATSMKEENVHVATITATESDADVSNSAVEATSPVKEEKDDADVSNGTAQVAEVAAVEGYPNPESDADYNLLVNQYYELQEKLQTTWQQLQQFGYPSDQNNTADVGLPYMAAKGEALGDSSNADSGQQLLPCSCFSNQHSYPAGVQGAYSTFQQSFAACCCCPCTSKCVAYSSCPASVCKLCPDAVAGFQPEMSLPLVGDNDIIRVAMGAAEKAISSIKIQASGQQEESGKISRDSENKNSGHTGCETDLTTVLNAWFSAGLATGKYLAEQSNARRPRG</sequence>
<dbReference type="InterPro" id="IPR049481">
    <property type="entry name" value="SMN_G2-BD"/>
</dbReference>
<evidence type="ECO:0000313" key="4">
    <source>
        <dbReference type="Proteomes" id="UP000594263"/>
    </source>
</evidence>
<keyword evidence="4" id="KW-1185">Reference proteome</keyword>
<evidence type="ECO:0000256" key="1">
    <source>
        <dbReference type="SAM" id="MobiDB-lite"/>
    </source>
</evidence>